<dbReference type="Proteomes" id="UP001597063">
    <property type="component" value="Unassembled WGS sequence"/>
</dbReference>
<dbReference type="SUPFAM" id="SSF54909">
    <property type="entry name" value="Dimeric alpha+beta barrel"/>
    <property type="match status" value="1"/>
</dbReference>
<dbReference type="Gene3D" id="3.30.70.100">
    <property type="match status" value="1"/>
</dbReference>
<accession>A0ABW2XZG0</accession>
<evidence type="ECO:0000259" key="2">
    <source>
        <dbReference type="PROSITE" id="PS51725"/>
    </source>
</evidence>
<feature type="compositionally biased region" description="Basic and acidic residues" evidence="1">
    <location>
        <begin position="75"/>
        <end position="91"/>
    </location>
</feature>
<dbReference type="InterPro" id="IPR011008">
    <property type="entry name" value="Dimeric_a/b-barrel"/>
</dbReference>
<gene>
    <name evidence="3" type="ORF">ACFQZM_42245</name>
</gene>
<dbReference type="Pfam" id="PF03992">
    <property type="entry name" value="ABM"/>
    <property type="match status" value="1"/>
</dbReference>
<proteinExistence type="predicted"/>
<evidence type="ECO:0000313" key="3">
    <source>
        <dbReference type="EMBL" id="MFD0691175.1"/>
    </source>
</evidence>
<dbReference type="EMBL" id="JBHTGP010000027">
    <property type="protein sequence ID" value="MFD0691175.1"/>
    <property type="molecule type" value="Genomic_DNA"/>
</dbReference>
<name>A0ABW2XZG0_9ACTN</name>
<feature type="domain" description="ABM" evidence="2">
    <location>
        <begin position="3"/>
        <end position="93"/>
    </location>
</feature>
<evidence type="ECO:0000256" key="1">
    <source>
        <dbReference type="SAM" id="MobiDB-lite"/>
    </source>
</evidence>
<evidence type="ECO:0000313" key="4">
    <source>
        <dbReference type="Proteomes" id="UP001597063"/>
    </source>
</evidence>
<dbReference type="InterPro" id="IPR007138">
    <property type="entry name" value="ABM_dom"/>
</dbReference>
<keyword evidence="3" id="KW-0503">Monooxygenase</keyword>
<dbReference type="PANTHER" id="PTHR34474">
    <property type="entry name" value="SIGNAL TRANSDUCTION PROTEIN TRAP"/>
    <property type="match status" value="1"/>
</dbReference>
<dbReference type="InterPro" id="IPR050404">
    <property type="entry name" value="Heme-degrading_MO"/>
</dbReference>
<dbReference type="PANTHER" id="PTHR34474:SF2">
    <property type="entry name" value="SIGNAL TRANSDUCTION PROTEIN TRAP"/>
    <property type="match status" value="1"/>
</dbReference>
<organism evidence="3 4">
    <name type="scientific">Actinomadura fibrosa</name>
    <dbReference type="NCBI Taxonomy" id="111802"/>
    <lineage>
        <taxon>Bacteria</taxon>
        <taxon>Bacillati</taxon>
        <taxon>Actinomycetota</taxon>
        <taxon>Actinomycetes</taxon>
        <taxon>Streptosporangiales</taxon>
        <taxon>Thermomonosporaceae</taxon>
        <taxon>Actinomadura</taxon>
    </lineage>
</organism>
<keyword evidence="3" id="KW-0560">Oxidoreductase</keyword>
<reference evidence="4" key="1">
    <citation type="journal article" date="2019" name="Int. J. Syst. Evol. Microbiol.">
        <title>The Global Catalogue of Microorganisms (GCM) 10K type strain sequencing project: providing services to taxonomists for standard genome sequencing and annotation.</title>
        <authorList>
            <consortium name="The Broad Institute Genomics Platform"/>
            <consortium name="The Broad Institute Genome Sequencing Center for Infectious Disease"/>
            <person name="Wu L."/>
            <person name="Ma J."/>
        </authorList>
    </citation>
    <scope>NUCLEOTIDE SEQUENCE [LARGE SCALE GENOMIC DNA]</scope>
    <source>
        <strain evidence="4">JCM 9371</strain>
    </source>
</reference>
<keyword evidence="4" id="KW-1185">Reference proteome</keyword>
<sequence>MSVVKINVLTVRPEMRAEVERRFAGRAGLVESAEGFEGFELLRPVEGSDRYLVYTRWRSEEDFRRWTESQAFQRGHAEAAKDAEARSDGAGHGHGHGHGGPAASGSELWSFEVVESASPEPAES</sequence>
<dbReference type="GO" id="GO:0004497">
    <property type="term" value="F:monooxygenase activity"/>
    <property type="evidence" value="ECO:0007669"/>
    <property type="project" value="UniProtKB-KW"/>
</dbReference>
<dbReference type="PROSITE" id="PS51725">
    <property type="entry name" value="ABM"/>
    <property type="match status" value="1"/>
</dbReference>
<dbReference type="RefSeq" id="WP_131758749.1">
    <property type="nucleotide sequence ID" value="NZ_CAACUY010000058.1"/>
</dbReference>
<feature type="region of interest" description="Disordered" evidence="1">
    <location>
        <begin position="71"/>
        <end position="124"/>
    </location>
</feature>
<comment type="caution">
    <text evidence="3">The sequence shown here is derived from an EMBL/GenBank/DDBJ whole genome shotgun (WGS) entry which is preliminary data.</text>
</comment>
<dbReference type="EC" id="1.14.-.-" evidence="3"/>
<protein>
    <submittedName>
        <fullName evidence="3">Antibiotic biosynthesis monooxygenase family protein</fullName>
        <ecNumber evidence="3">1.14.-.-</ecNumber>
    </submittedName>
</protein>